<comment type="subcellular location">
    <subcellularLocation>
        <location evidence="1">Nucleus</location>
    </subcellularLocation>
</comment>
<dbReference type="PANTHER" id="PTHR46196:SF2">
    <property type="entry name" value="TRANSCRIPTION FACTOR BHLH157"/>
    <property type="match status" value="1"/>
</dbReference>
<feature type="region of interest" description="Disordered" evidence="5">
    <location>
        <begin position="576"/>
        <end position="636"/>
    </location>
</feature>
<reference evidence="8" key="1">
    <citation type="submission" date="2025-08" db="UniProtKB">
        <authorList>
            <consortium name="RefSeq"/>
        </authorList>
    </citation>
    <scope>IDENTIFICATION</scope>
</reference>
<evidence type="ECO:0000313" key="7">
    <source>
        <dbReference type="Proteomes" id="UP000504604"/>
    </source>
</evidence>
<dbReference type="GeneID" id="105156036"/>
<evidence type="ECO:0000256" key="2">
    <source>
        <dbReference type="ARBA" id="ARBA00023015"/>
    </source>
</evidence>
<dbReference type="Pfam" id="PF23176">
    <property type="entry name" value="bHLH_LHW"/>
    <property type="match status" value="1"/>
</dbReference>
<evidence type="ECO:0000313" key="8">
    <source>
        <dbReference type="RefSeq" id="XP_011070366.1"/>
    </source>
</evidence>
<feature type="compositionally biased region" description="Polar residues" evidence="5">
    <location>
        <begin position="576"/>
        <end position="585"/>
    </location>
</feature>
<dbReference type="GO" id="GO:0005634">
    <property type="term" value="C:nucleus"/>
    <property type="evidence" value="ECO:0007669"/>
    <property type="project" value="UniProtKB-SubCell"/>
</dbReference>
<gene>
    <name evidence="8" type="primary">LOC105156036</name>
</gene>
<dbReference type="Pfam" id="PF14215">
    <property type="entry name" value="bHLH-MYC_N"/>
    <property type="match status" value="1"/>
</dbReference>
<dbReference type="GO" id="GO:0003700">
    <property type="term" value="F:DNA-binding transcription factor activity"/>
    <property type="evidence" value="ECO:0007669"/>
    <property type="project" value="InterPro"/>
</dbReference>
<dbReference type="RefSeq" id="XP_011070366.1">
    <property type="nucleotide sequence ID" value="XM_011072064.2"/>
</dbReference>
<feature type="compositionally biased region" description="Polar residues" evidence="5">
    <location>
        <begin position="597"/>
        <end position="610"/>
    </location>
</feature>
<dbReference type="PROSITE" id="PS50888">
    <property type="entry name" value="BHLH"/>
    <property type="match status" value="1"/>
</dbReference>
<dbReference type="Proteomes" id="UP000504604">
    <property type="component" value="Linkage group LG2"/>
</dbReference>
<dbReference type="KEGG" id="sind:105156036"/>
<dbReference type="OrthoDB" id="1883654at2759"/>
<feature type="compositionally biased region" description="Basic residues" evidence="5">
    <location>
        <begin position="618"/>
        <end position="629"/>
    </location>
</feature>
<protein>
    <submittedName>
        <fullName evidence="8">Transcription factor LHW</fullName>
    </submittedName>
</protein>
<keyword evidence="4" id="KW-0539">Nucleus</keyword>
<proteinExistence type="predicted"/>
<evidence type="ECO:0000259" key="6">
    <source>
        <dbReference type="PROSITE" id="PS50888"/>
    </source>
</evidence>
<dbReference type="InterPro" id="IPR025610">
    <property type="entry name" value="MYC/MYB_N"/>
</dbReference>
<evidence type="ECO:0000256" key="1">
    <source>
        <dbReference type="ARBA" id="ARBA00004123"/>
    </source>
</evidence>
<dbReference type="GO" id="GO:0046983">
    <property type="term" value="F:protein dimerization activity"/>
    <property type="evidence" value="ECO:0007669"/>
    <property type="project" value="InterPro"/>
</dbReference>
<name>A0A6I9SKF3_SESIN</name>
<evidence type="ECO:0000256" key="3">
    <source>
        <dbReference type="ARBA" id="ARBA00023163"/>
    </source>
</evidence>
<dbReference type="PANTHER" id="PTHR46196">
    <property type="entry name" value="TRANSCRIPTION FACTOR BHLH155-LIKE ISOFORM X1-RELATED"/>
    <property type="match status" value="1"/>
</dbReference>
<feature type="domain" description="BHLH" evidence="6">
    <location>
        <begin position="621"/>
        <end position="670"/>
    </location>
</feature>
<keyword evidence="7" id="KW-1185">Reference proteome</keyword>
<keyword evidence="3" id="KW-0804">Transcription</keyword>
<dbReference type="InParanoid" id="A0A6I9SKF3"/>
<dbReference type="InterPro" id="IPR043561">
    <property type="entry name" value="LHW-like"/>
</dbReference>
<keyword evidence="2" id="KW-0805">Transcription regulation</keyword>
<dbReference type="InterPro" id="IPR011598">
    <property type="entry name" value="bHLH_dom"/>
</dbReference>
<dbReference type="AlphaFoldDB" id="A0A6I9SKF3"/>
<evidence type="ECO:0000256" key="5">
    <source>
        <dbReference type="SAM" id="MobiDB-lite"/>
    </source>
</evidence>
<accession>A0A6I9SKF3</accession>
<evidence type="ECO:0000256" key="4">
    <source>
        <dbReference type="ARBA" id="ARBA00023242"/>
    </source>
</evidence>
<organism evidence="7 8">
    <name type="scientific">Sesamum indicum</name>
    <name type="common">Oriental sesame</name>
    <name type="synonym">Sesamum orientale</name>
    <dbReference type="NCBI Taxonomy" id="4182"/>
    <lineage>
        <taxon>Eukaryota</taxon>
        <taxon>Viridiplantae</taxon>
        <taxon>Streptophyta</taxon>
        <taxon>Embryophyta</taxon>
        <taxon>Tracheophyta</taxon>
        <taxon>Spermatophyta</taxon>
        <taxon>Magnoliopsida</taxon>
        <taxon>eudicotyledons</taxon>
        <taxon>Gunneridae</taxon>
        <taxon>Pentapetalae</taxon>
        <taxon>asterids</taxon>
        <taxon>lamiids</taxon>
        <taxon>Lamiales</taxon>
        <taxon>Pedaliaceae</taxon>
        <taxon>Sesamum</taxon>
    </lineage>
</organism>
<sequence length="840" mass="92322">MCTEKRDSMIKETLRSLCCSNGWCYGIFWGFDQRNSLLLTLKDDYYEEQMGALIDSMLLQVHVFGGGVIGQAAFTKKHHWMYSDAYQERQNSLGSFESLEVLQDDSEFYCQFSVGIKTIALISVEPWGVVQLGSTQKIPETKDFIDQVKELFREMDTRQEIKFCENGTASESQCCDPSMQFNSLLSCSVSQSVNENMKRGVEDEGFMEANRSLVLPSQSFHSDCQSRNSLFTASGLIENSIQVSSKATSQLDQLLSESGNFFDFSATQALSNHSDSSVLTSSWLDSTSALNENVSLPKPRTYISCKNSSSNAPVNPAFASLQAPQFSNDTQSFSSLLDPIECKAKRPSSGLLTLEELIRENYFAETMSKSGLMADLSQWFSPQPGSSGTPLTTLLCCDLSHVTGLVPASGLSGNNSAIHISDNLPANSIQSSVTDAFISNHEVKASNMFGIDKPFNSLGVESGCKKPLGWNEPLIPVVNGNDLSFCTDVSSCISEKYVGSNIRSSNSLFSKLGLDQLLDGISSGSSSSFAKSRFDGQYSKRRKIDNYSWSHDDVKTQGIPSFDGKMKLMDPVYGPSTSNTELNTEASKKIPGACISDNRTTSAGNTISSKGQDEPSKTGKKKAKPGTRPRPKDRQMIQDRLAELRELIPNGEKMSIDRLLERTIRHLNFMQSLTKHAESLKQIDKLKSGEAPKKHASDDGGGATWAVEDQTMFCPLMVEDLRTPGQMLIEILCEEQGFFLEIIDVIRGFGLTILKGVMEVRETNIWGNFIVESDKGTRPVTRHEIFSSLIQLLQMTGQDATHASDGIANTIGTAVPLFNNCQQAVPFPVNLADTLQCANL</sequence>